<accession>A0AAD6ZLQ0</accession>
<gene>
    <name evidence="2" type="ORF">DFH08DRAFT_816169</name>
</gene>
<evidence type="ECO:0000256" key="1">
    <source>
        <dbReference type="SAM" id="MobiDB-lite"/>
    </source>
</evidence>
<feature type="region of interest" description="Disordered" evidence="1">
    <location>
        <begin position="1"/>
        <end position="38"/>
    </location>
</feature>
<protein>
    <submittedName>
        <fullName evidence="2">Uncharacterized protein</fullName>
    </submittedName>
</protein>
<dbReference type="AlphaFoldDB" id="A0AAD6ZLQ0"/>
<evidence type="ECO:0000313" key="3">
    <source>
        <dbReference type="Proteomes" id="UP001218218"/>
    </source>
</evidence>
<dbReference type="EMBL" id="JARIHO010000040">
    <property type="protein sequence ID" value="KAJ7328008.1"/>
    <property type="molecule type" value="Genomic_DNA"/>
</dbReference>
<sequence length="295" mass="32442">MENPSAIGVEEVEDDDNNKDFGSSPAPPSKKCKITTTSHAGARVPKGKDFWSQADTFFVKKIADFGSKNLQGSGWKDYVLYTNETLRIDESFFLTPVDDETPGNPVLSMSIGVRGNVGCGSRTSLLQLVPQGFKSSIQPPPLSELQGLEDLRTSRTYGSHGRQDFKTSSLQAASLQAVKNFKLASKTLLPFVGWFQGFKSLLRSSTQRQAPVFDSRLTTALSPSFTFTHVPGLSRPFMGVVHIEVGCRFYTSTVFNSDLNGWRQSCTVKVSPEKNCGLWVESLLLNLGTSRWPRG</sequence>
<dbReference type="Proteomes" id="UP001218218">
    <property type="component" value="Unassembled WGS sequence"/>
</dbReference>
<reference evidence="2" key="1">
    <citation type="submission" date="2023-03" db="EMBL/GenBank/DDBJ databases">
        <title>Massive genome expansion in bonnet fungi (Mycena s.s.) driven by repeated elements and novel gene families across ecological guilds.</title>
        <authorList>
            <consortium name="Lawrence Berkeley National Laboratory"/>
            <person name="Harder C.B."/>
            <person name="Miyauchi S."/>
            <person name="Viragh M."/>
            <person name="Kuo A."/>
            <person name="Thoen E."/>
            <person name="Andreopoulos B."/>
            <person name="Lu D."/>
            <person name="Skrede I."/>
            <person name="Drula E."/>
            <person name="Henrissat B."/>
            <person name="Morin E."/>
            <person name="Kohler A."/>
            <person name="Barry K."/>
            <person name="LaButti K."/>
            <person name="Morin E."/>
            <person name="Salamov A."/>
            <person name="Lipzen A."/>
            <person name="Mereny Z."/>
            <person name="Hegedus B."/>
            <person name="Baldrian P."/>
            <person name="Stursova M."/>
            <person name="Weitz H."/>
            <person name="Taylor A."/>
            <person name="Grigoriev I.V."/>
            <person name="Nagy L.G."/>
            <person name="Martin F."/>
            <person name="Kauserud H."/>
        </authorList>
    </citation>
    <scope>NUCLEOTIDE SEQUENCE</scope>
    <source>
        <strain evidence="2">CBHHK002</strain>
    </source>
</reference>
<organism evidence="2 3">
    <name type="scientific">Mycena albidolilacea</name>
    <dbReference type="NCBI Taxonomy" id="1033008"/>
    <lineage>
        <taxon>Eukaryota</taxon>
        <taxon>Fungi</taxon>
        <taxon>Dikarya</taxon>
        <taxon>Basidiomycota</taxon>
        <taxon>Agaricomycotina</taxon>
        <taxon>Agaricomycetes</taxon>
        <taxon>Agaricomycetidae</taxon>
        <taxon>Agaricales</taxon>
        <taxon>Marasmiineae</taxon>
        <taxon>Mycenaceae</taxon>
        <taxon>Mycena</taxon>
    </lineage>
</organism>
<name>A0AAD6ZLQ0_9AGAR</name>
<keyword evidence="3" id="KW-1185">Reference proteome</keyword>
<proteinExistence type="predicted"/>
<comment type="caution">
    <text evidence="2">The sequence shown here is derived from an EMBL/GenBank/DDBJ whole genome shotgun (WGS) entry which is preliminary data.</text>
</comment>
<evidence type="ECO:0000313" key="2">
    <source>
        <dbReference type="EMBL" id="KAJ7328008.1"/>
    </source>
</evidence>